<dbReference type="GO" id="GO:0003676">
    <property type="term" value="F:nucleic acid binding"/>
    <property type="evidence" value="ECO:0007669"/>
    <property type="project" value="InterPro"/>
</dbReference>
<organism evidence="2 3">
    <name type="scientific">Gossypium lobatum</name>
    <dbReference type="NCBI Taxonomy" id="34289"/>
    <lineage>
        <taxon>Eukaryota</taxon>
        <taxon>Viridiplantae</taxon>
        <taxon>Streptophyta</taxon>
        <taxon>Embryophyta</taxon>
        <taxon>Tracheophyta</taxon>
        <taxon>Spermatophyta</taxon>
        <taxon>Magnoliopsida</taxon>
        <taxon>eudicotyledons</taxon>
        <taxon>Gunneridae</taxon>
        <taxon>Pentapetalae</taxon>
        <taxon>rosids</taxon>
        <taxon>malvids</taxon>
        <taxon>Malvales</taxon>
        <taxon>Malvaceae</taxon>
        <taxon>Malvoideae</taxon>
        <taxon>Gossypium</taxon>
    </lineage>
</organism>
<dbReference type="InterPro" id="IPR053151">
    <property type="entry name" value="RNase_H-like"/>
</dbReference>
<evidence type="ECO:0000313" key="3">
    <source>
        <dbReference type="Proteomes" id="UP000593572"/>
    </source>
</evidence>
<evidence type="ECO:0000313" key="2">
    <source>
        <dbReference type="EMBL" id="MBA0566789.1"/>
    </source>
</evidence>
<dbReference type="InterPro" id="IPR044730">
    <property type="entry name" value="RNase_H-like_dom_plant"/>
</dbReference>
<dbReference type="EMBL" id="JABEZX010000009">
    <property type="protein sequence ID" value="MBA0566789.1"/>
    <property type="molecule type" value="Genomic_DNA"/>
</dbReference>
<dbReference type="InterPro" id="IPR036397">
    <property type="entry name" value="RNaseH_sf"/>
</dbReference>
<comment type="caution">
    <text evidence="2">The sequence shown here is derived from an EMBL/GenBank/DDBJ whole genome shotgun (WGS) entry which is preliminary data.</text>
</comment>
<name>A0A7J8MPX5_9ROSI</name>
<dbReference type="Proteomes" id="UP000593572">
    <property type="component" value="Unassembled WGS sequence"/>
</dbReference>
<sequence>MDRGRVYNTSSAANGFGTIGAANGFGLTKSLSIWAKQYTLQYKVNLTLVPTLLGNWIQLNTDDAIIESSSIATIGSVIRDKNGSWIFGYNQFVGICSILNAELWTILEGLGIALDRGFDSMIILSDSLETVQAIQDGFAQVSNFALVRRIQHSLAKVAH</sequence>
<dbReference type="Pfam" id="PF13456">
    <property type="entry name" value="RVT_3"/>
    <property type="match status" value="1"/>
</dbReference>
<keyword evidence="3" id="KW-1185">Reference proteome</keyword>
<dbReference type="CDD" id="cd06222">
    <property type="entry name" value="RNase_H_like"/>
    <property type="match status" value="1"/>
</dbReference>
<evidence type="ECO:0000259" key="1">
    <source>
        <dbReference type="Pfam" id="PF13456"/>
    </source>
</evidence>
<gene>
    <name evidence="2" type="ORF">Golob_011573</name>
</gene>
<accession>A0A7J8MPX5</accession>
<dbReference type="PANTHER" id="PTHR47723:SF19">
    <property type="entry name" value="POLYNUCLEOTIDYL TRANSFERASE, RIBONUCLEASE H-LIKE SUPERFAMILY PROTEIN"/>
    <property type="match status" value="1"/>
</dbReference>
<dbReference type="Gene3D" id="3.30.420.10">
    <property type="entry name" value="Ribonuclease H-like superfamily/Ribonuclease H"/>
    <property type="match status" value="1"/>
</dbReference>
<dbReference type="InterPro" id="IPR012337">
    <property type="entry name" value="RNaseH-like_sf"/>
</dbReference>
<feature type="domain" description="RNase H type-1" evidence="1">
    <location>
        <begin position="62"/>
        <end position="154"/>
    </location>
</feature>
<dbReference type="GO" id="GO:0004523">
    <property type="term" value="F:RNA-DNA hybrid ribonuclease activity"/>
    <property type="evidence" value="ECO:0007669"/>
    <property type="project" value="InterPro"/>
</dbReference>
<proteinExistence type="predicted"/>
<dbReference type="InterPro" id="IPR002156">
    <property type="entry name" value="RNaseH_domain"/>
</dbReference>
<dbReference type="AlphaFoldDB" id="A0A7J8MPX5"/>
<dbReference type="SUPFAM" id="SSF53098">
    <property type="entry name" value="Ribonuclease H-like"/>
    <property type="match status" value="1"/>
</dbReference>
<dbReference type="PANTHER" id="PTHR47723">
    <property type="entry name" value="OS05G0353850 PROTEIN"/>
    <property type="match status" value="1"/>
</dbReference>
<protein>
    <recommendedName>
        <fullName evidence="1">RNase H type-1 domain-containing protein</fullName>
    </recommendedName>
</protein>
<reference evidence="2 3" key="1">
    <citation type="journal article" date="2019" name="Genome Biol. Evol.">
        <title>Insights into the evolution of the New World diploid cottons (Gossypium, subgenus Houzingenia) based on genome sequencing.</title>
        <authorList>
            <person name="Grover C.E."/>
            <person name="Arick M.A. 2nd"/>
            <person name="Thrash A."/>
            <person name="Conover J.L."/>
            <person name="Sanders W.S."/>
            <person name="Peterson D.G."/>
            <person name="Frelichowski J.E."/>
            <person name="Scheffler J.A."/>
            <person name="Scheffler B.E."/>
            <person name="Wendel J.F."/>
        </authorList>
    </citation>
    <scope>NUCLEOTIDE SEQUENCE [LARGE SCALE GENOMIC DNA]</scope>
    <source>
        <strain evidence="2">157</strain>
        <tissue evidence="2">Leaf</tissue>
    </source>
</reference>